<evidence type="ECO:0000313" key="1">
    <source>
        <dbReference type="EMBL" id="MYZ47877.1"/>
    </source>
</evidence>
<evidence type="ECO:0000313" key="2">
    <source>
        <dbReference type="Proteomes" id="UP000773614"/>
    </source>
</evidence>
<organism evidence="1 2">
    <name type="scientific">Propylenella binzhouense</name>
    <dbReference type="NCBI Taxonomy" id="2555902"/>
    <lineage>
        <taxon>Bacteria</taxon>
        <taxon>Pseudomonadati</taxon>
        <taxon>Pseudomonadota</taxon>
        <taxon>Alphaproteobacteria</taxon>
        <taxon>Hyphomicrobiales</taxon>
        <taxon>Propylenellaceae</taxon>
        <taxon>Propylenella</taxon>
    </lineage>
</organism>
<proteinExistence type="predicted"/>
<sequence>MIELAKAEDVVRAARTNLGLEASATIDGEYIAAGLRRLAGFLCPCSPKTLLGSMVESHRGLAGDDFADRVEEAIDALVAIGDLLELSDVTTLDETVKSTWLFAAPPSFVLRASGTAFLLGLAPDEATPVPVDLQRRLRTRGTTRTIDPSPGEDLETLLTGLGLRHLSMENWLRHPKQEAARALVASLDSLLDRQTRSGEVADLRVLDGRRPSRRYRARWCEPGTLNGRYIVRRPQAYGADLWGYAELANGAAVRLIDFPPAGSRWRGCDIAWRAQMAVDALSGDCQLYRRQASGDAVTIDLFSPIPDWARRRLAFVGEELEPESSLLSYRFSPAEAATEEQFLRDFLFLQSDPAWK</sequence>
<comment type="caution">
    <text evidence="1">The sequence shown here is derived from an EMBL/GenBank/DDBJ whole genome shotgun (WGS) entry which is preliminary data.</text>
</comment>
<accession>A0A964T5L2</accession>
<name>A0A964T5L2_9HYPH</name>
<dbReference type="Proteomes" id="UP000773614">
    <property type="component" value="Unassembled WGS sequence"/>
</dbReference>
<reference evidence="1" key="1">
    <citation type="submission" date="2019-03" db="EMBL/GenBank/DDBJ databases">
        <title>Afifella sp. nov., isolated from activated sludge.</title>
        <authorList>
            <person name="Li Q."/>
            <person name="Liu Y."/>
        </authorList>
    </citation>
    <scope>NUCLEOTIDE SEQUENCE</scope>
    <source>
        <strain evidence="1">L72</strain>
    </source>
</reference>
<dbReference type="AlphaFoldDB" id="A0A964T5L2"/>
<keyword evidence="2" id="KW-1185">Reference proteome</keyword>
<dbReference type="EMBL" id="SPKJ01000023">
    <property type="protein sequence ID" value="MYZ47877.1"/>
    <property type="molecule type" value="Genomic_DNA"/>
</dbReference>
<dbReference type="RefSeq" id="WP_161140225.1">
    <property type="nucleotide sequence ID" value="NZ_SPKJ01000023.1"/>
</dbReference>
<protein>
    <submittedName>
        <fullName evidence="1">Uncharacterized protein</fullName>
    </submittedName>
</protein>
<dbReference type="OrthoDB" id="7060496at2"/>
<gene>
    <name evidence="1" type="ORF">E4O86_09155</name>
</gene>